<comment type="caution">
    <text evidence="1">The sequence shown here is derived from an EMBL/GenBank/DDBJ whole genome shotgun (WGS) entry which is preliminary data.</text>
</comment>
<name>A0A448X521_9PLAT</name>
<gene>
    <name evidence="1" type="ORF">PXEA_LOCUS21727</name>
</gene>
<protein>
    <submittedName>
        <fullName evidence="1">Uncharacterized protein</fullName>
    </submittedName>
</protein>
<dbReference type="Proteomes" id="UP000784294">
    <property type="component" value="Unassembled WGS sequence"/>
</dbReference>
<sequence length="82" mass="9166">MDGLMPLWLDYTHSTRHSVSSSTVSCSGAKMVATCPTQSHISRYLCSEIVRLTGPHFNVSKLTTILEINRTIYQVIIINSRP</sequence>
<accession>A0A448X521</accession>
<dbReference type="EMBL" id="CAAALY010093852">
    <property type="protein sequence ID" value="VEL28287.1"/>
    <property type="molecule type" value="Genomic_DNA"/>
</dbReference>
<evidence type="ECO:0000313" key="2">
    <source>
        <dbReference type="Proteomes" id="UP000784294"/>
    </source>
</evidence>
<organism evidence="1 2">
    <name type="scientific">Protopolystoma xenopodis</name>
    <dbReference type="NCBI Taxonomy" id="117903"/>
    <lineage>
        <taxon>Eukaryota</taxon>
        <taxon>Metazoa</taxon>
        <taxon>Spiralia</taxon>
        <taxon>Lophotrochozoa</taxon>
        <taxon>Platyhelminthes</taxon>
        <taxon>Monogenea</taxon>
        <taxon>Polyopisthocotylea</taxon>
        <taxon>Polystomatidea</taxon>
        <taxon>Polystomatidae</taxon>
        <taxon>Protopolystoma</taxon>
    </lineage>
</organism>
<keyword evidence="2" id="KW-1185">Reference proteome</keyword>
<proteinExistence type="predicted"/>
<dbReference type="AlphaFoldDB" id="A0A448X521"/>
<evidence type="ECO:0000313" key="1">
    <source>
        <dbReference type="EMBL" id="VEL28287.1"/>
    </source>
</evidence>
<reference evidence="1" key="1">
    <citation type="submission" date="2018-11" db="EMBL/GenBank/DDBJ databases">
        <authorList>
            <consortium name="Pathogen Informatics"/>
        </authorList>
    </citation>
    <scope>NUCLEOTIDE SEQUENCE</scope>
</reference>